<reference evidence="11 12" key="1">
    <citation type="submission" date="2011-08" db="EMBL/GenBank/DDBJ databases">
        <authorList>
            <person name="Weinstock G."/>
            <person name="Sodergren E."/>
            <person name="Clifton S."/>
            <person name="Fulton L."/>
            <person name="Fulton B."/>
            <person name="Courtney L."/>
            <person name="Fronick C."/>
            <person name="Harrison M."/>
            <person name="Strong C."/>
            <person name="Farmer C."/>
            <person name="Delahaunty K."/>
            <person name="Markovic C."/>
            <person name="Hall O."/>
            <person name="Minx P."/>
            <person name="Tomlinson C."/>
            <person name="Mitreva M."/>
            <person name="Hou S."/>
            <person name="Chen J."/>
            <person name="Wollam A."/>
            <person name="Pepin K.H."/>
            <person name="Johnson M."/>
            <person name="Bhonagiri V."/>
            <person name="Zhang X."/>
            <person name="Suruliraj S."/>
            <person name="Warren W."/>
            <person name="Chinwalla A."/>
            <person name="Mardis E.R."/>
            <person name="Wilson R.K."/>
        </authorList>
    </citation>
    <scope>NUCLEOTIDE SEQUENCE [LARGE SCALE GENOMIC DNA]</scope>
    <source>
        <strain evidence="11 12">F0432</strain>
    </source>
</reference>
<feature type="transmembrane region" description="Helical" evidence="9">
    <location>
        <begin position="41"/>
        <end position="61"/>
    </location>
</feature>
<keyword evidence="3" id="KW-0813">Transport</keyword>
<dbReference type="STRING" id="797473.HMPREF9080_00188"/>
<evidence type="ECO:0000256" key="1">
    <source>
        <dbReference type="ARBA" id="ARBA00004141"/>
    </source>
</evidence>
<dbReference type="Gene3D" id="1.20.1510.10">
    <property type="entry name" value="Cation efflux protein transmembrane domain"/>
    <property type="match status" value="1"/>
</dbReference>
<feature type="transmembrane region" description="Helical" evidence="9">
    <location>
        <begin position="82"/>
        <end position="100"/>
    </location>
</feature>
<dbReference type="Gene3D" id="3.30.70.1350">
    <property type="entry name" value="Cation efflux protein, cytoplasmic domain"/>
    <property type="match status" value="1"/>
</dbReference>
<dbReference type="SUPFAM" id="SSF161111">
    <property type="entry name" value="Cation efflux protein transmembrane domain-like"/>
    <property type="match status" value="1"/>
</dbReference>
<dbReference type="PANTHER" id="PTHR43840">
    <property type="entry name" value="MITOCHONDRIAL METAL TRANSPORTER 1-RELATED"/>
    <property type="match status" value="1"/>
</dbReference>
<comment type="caution">
    <text evidence="11">The sequence shown here is derived from an EMBL/GenBank/DDBJ whole genome shotgun (WGS) entry which is preliminary data.</text>
</comment>
<evidence type="ECO:0000313" key="12">
    <source>
        <dbReference type="Proteomes" id="UP000004750"/>
    </source>
</evidence>
<dbReference type="InterPro" id="IPR036837">
    <property type="entry name" value="Cation_efflux_CTD_sf"/>
</dbReference>
<protein>
    <submittedName>
        <fullName evidence="11">Cation diffusion facilitator family transporter</fullName>
    </submittedName>
</protein>
<keyword evidence="6" id="KW-0862">Zinc</keyword>
<keyword evidence="7 9" id="KW-1133">Transmembrane helix</keyword>
<keyword evidence="6" id="KW-0864">Zinc transport</keyword>
<dbReference type="FunFam" id="1.20.1510.10:FF:000006">
    <property type="entry name" value="Divalent cation efflux transporter"/>
    <property type="match status" value="1"/>
</dbReference>
<feature type="transmembrane region" description="Helical" evidence="9">
    <location>
        <begin position="184"/>
        <end position="201"/>
    </location>
</feature>
<evidence type="ECO:0000256" key="9">
    <source>
        <dbReference type="SAM" id="Phobius"/>
    </source>
</evidence>
<comment type="subcellular location">
    <subcellularLocation>
        <location evidence="1">Membrane</location>
        <topology evidence="1">Multi-pass membrane protein</topology>
    </subcellularLocation>
</comment>
<evidence type="ECO:0000256" key="4">
    <source>
        <dbReference type="ARBA" id="ARBA00022496"/>
    </source>
</evidence>
<evidence type="ECO:0000256" key="8">
    <source>
        <dbReference type="ARBA" id="ARBA00023136"/>
    </source>
</evidence>
<evidence type="ECO:0000313" key="11">
    <source>
        <dbReference type="EMBL" id="EHM56005.1"/>
    </source>
</evidence>
<evidence type="ECO:0000256" key="6">
    <source>
        <dbReference type="ARBA" id="ARBA00022906"/>
    </source>
</evidence>
<evidence type="ECO:0000259" key="10">
    <source>
        <dbReference type="Pfam" id="PF01545"/>
    </source>
</evidence>
<evidence type="ECO:0000256" key="3">
    <source>
        <dbReference type="ARBA" id="ARBA00022448"/>
    </source>
</evidence>
<dbReference type="InterPro" id="IPR050291">
    <property type="entry name" value="CDF_Transporter"/>
</dbReference>
<dbReference type="InterPro" id="IPR058533">
    <property type="entry name" value="Cation_efflux_TM"/>
</dbReference>
<feature type="transmembrane region" description="Helical" evidence="9">
    <location>
        <begin position="112"/>
        <end position="131"/>
    </location>
</feature>
<evidence type="ECO:0000256" key="7">
    <source>
        <dbReference type="ARBA" id="ARBA00022989"/>
    </source>
</evidence>
<feature type="transmembrane region" description="Helical" evidence="9">
    <location>
        <begin position="158"/>
        <end position="178"/>
    </location>
</feature>
<dbReference type="Proteomes" id="UP000004750">
    <property type="component" value="Unassembled WGS sequence"/>
</dbReference>
<gene>
    <name evidence="11" type="ORF">HMPREF9080_00188</name>
</gene>
<dbReference type="HOGENOM" id="CLU_013430_3_6_6"/>
<keyword evidence="6" id="KW-0406">Ion transport</keyword>
<evidence type="ECO:0000256" key="5">
    <source>
        <dbReference type="ARBA" id="ARBA00022692"/>
    </source>
</evidence>
<evidence type="ECO:0000256" key="2">
    <source>
        <dbReference type="ARBA" id="ARBA00010212"/>
    </source>
</evidence>
<dbReference type="AlphaFoldDB" id="G9ZBR1"/>
<dbReference type="InterPro" id="IPR002524">
    <property type="entry name" value="Cation_efflux"/>
</dbReference>
<dbReference type="NCBIfam" id="TIGR01297">
    <property type="entry name" value="CDF"/>
    <property type="match status" value="1"/>
</dbReference>
<dbReference type="EMBL" id="AGCM01000012">
    <property type="protein sequence ID" value="EHM56005.1"/>
    <property type="molecule type" value="Genomic_DNA"/>
</dbReference>
<dbReference type="GO" id="GO:0016020">
    <property type="term" value="C:membrane"/>
    <property type="evidence" value="ECO:0007669"/>
    <property type="project" value="UniProtKB-SubCell"/>
</dbReference>
<name>G9ZBR1_9GAMM</name>
<sequence>MRGRAMSAPAARLVLLGVLGNAVLALIKGTAGILGNSYALIADAIESTTDIFSSLLLYFGLRLAGRPPDANHPYGHGRAESLTTFITVAFLLASAGIIAYKSVVHIITPHKVPAPFTLVVLLAVVVVKEGLFRLFRRKSDEAGSGALEAEAWHHRSDALTSLAAFFGITVSLVMGKGWESADDWAALVAAAIIFYNAWCIFRPALADIMDEDRFGDLRQRIIAAAEQEETVQAVQECLVRKMGSAFVVDLCLRVDETLTVASLCVMKERLRARLAAAEARLSRVFIECNGALPYPPSASENPGCAEV</sequence>
<dbReference type="GO" id="GO:0006829">
    <property type="term" value="P:zinc ion transport"/>
    <property type="evidence" value="ECO:0007669"/>
    <property type="project" value="UniProtKB-KW"/>
</dbReference>
<keyword evidence="4" id="KW-0410">Iron transport</keyword>
<keyword evidence="4" id="KW-0408">Iron</keyword>
<comment type="similarity">
    <text evidence="2">Belongs to the cation diffusion facilitator (CDF) transporter (TC 2.A.4) family. FieF subfamily.</text>
</comment>
<dbReference type="SUPFAM" id="SSF160240">
    <property type="entry name" value="Cation efflux protein cytoplasmic domain-like"/>
    <property type="match status" value="1"/>
</dbReference>
<keyword evidence="5 9" id="KW-0812">Transmembrane</keyword>
<dbReference type="GO" id="GO:0008324">
    <property type="term" value="F:monoatomic cation transmembrane transporter activity"/>
    <property type="evidence" value="ECO:0007669"/>
    <property type="project" value="InterPro"/>
</dbReference>
<proteinExistence type="inferred from homology"/>
<feature type="domain" description="Cation efflux protein transmembrane" evidence="10">
    <location>
        <begin position="14"/>
        <end position="209"/>
    </location>
</feature>
<dbReference type="PATRIC" id="fig|797473.3.peg.160"/>
<accession>G9ZBR1</accession>
<dbReference type="GO" id="GO:0006826">
    <property type="term" value="P:iron ion transport"/>
    <property type="evidence" value="ECO:0007669"/>
    <property type="project" value="UniProtKB-KW"/>
</dbReference>
<keyword evidence="8 9" id="KW-0472">Membrane</keyword>
<dbReference type="PANTHER" id="PTHR43840:SF15">
    <property type="entry name" value="MITOCHONDRIAL METAL TRANSPORTER 1-RELATED"/>
    <property type="match status" value="1"/>
</dbReference>
<organism evidence="11 12">
    <name type="scientific">Cardiobacterium valvarum F0432</name>
    <dbReference type="NCBI Taxonomy" id="797473"/>
    <lineage>
        <taxon>Bacteria</taxon>
        <taxon>Pseudomonadati</taxon>
        <taxon>Pseudomonadota</taxon>
        <taxon>Gammaproteobacteria</taxon>
        <taxon>Cardiobacteriales</taxon>
        <taxon>Cardiobacteriaceae</taxon>
        <taxon>Cardiobacterium</taxon>
    </lineage>
</organism>
<dbReference type="Pfam" id="PF01545">
    <property type="entry name" value="Cation_efflux"/>
    <property type="match status" value="1"/>
</dbReference>
<dbReference type="InterPro" id="IPR027469">
    <property type="entry name" value="Cation_efflux_TMD_sf"/>
</dbReference>